<proteinExistence type="predicted"/>
<evidence type="ECO:0000313" key="3">
    <source>
        <dbReference type="Proteomes" id="UP000321261"/>
    </source>
</evidence>
<dbReference type="EMBL" id="VIWU01000001">
    <property type="protein sequence ID" value="TWF75838.1"/>
    <property type="molecule type" value="Genomic_DNA"/>
</dbReference>
<dbReference type="Gene3D" id="1.20.1260.100">
    <property type="entry name" value="TspO/MBR protein"/>
    <property type="match status" value="1"/>
</dbReference>
<feature type="transmembrane region" description="Helical" evidence="1">
    <location>
        <begin position="111"/>
        <end position="130"/>
    </location>
</feature>
<name>A0A561SLU7_9PSEU</name>
<dbReference type="AlphaFoldDB" id="A0A561SLU7"/>
<sequence length="258" mass="26527">MTVLSPGPTRTDLVRNVVVALLAITQLVVAVVAGDAVGAIARQYASPLLAAGWAFAVWLPIYIGFLGYAVFQALPGQRARRIHRSTGWWMAASAVFNIGWVLSFGAGWLPLAQLMIVGLLVSIALVFGRYIRTPAEGVVERVVARGTVALYAGWVSMATPMGTAATGVWIGLPGAGALAAIAAVVVLLAVTAIVSWAVLSGTAVVPFAVGAMWAIVGTALNEPPYGVVVAGAVAIVIVLAATARRISTAGYPVRAAWG</sequence>
<organism evidence="2 3">
    <name type="scientific">Pseudonocardia hierapolitana</name>
    <dbReference type="NCBI Taxonomy" id="1128676"/>
    <lineage>
        <taxon>Bacteria</taxon>
        <taxon>Bacillati</taxon>
        <taxon>Actinomycetota</taxon>
        <taxon>Actinomycetes</taxon>
        <taxon>Pseudonocardiales</taxon>
        <taxon>Pseudonocardiaceae</taxon>
        <taxon>Pseudonocardia</taxon>
    </lineage>
</organism>
<feature type="transmembrane region" description="Helical" evidence="1">
    <location>
        <begin position="142"/>
        <end position="162"/>
    </location>
</feature>
<protein>
    <submittedName>
        <fullName evidence="2">TspO/MBR related protein</fullName>
    </submittedName>
</protein>
<reference evidence="2 3" key="1">
    <citation type="submission" date="2019-06" db="EMBL/GenBank/DDBJ databases">
        <title>Sequencing the genomes of 1000 actinobacteria strains.</title>
        <authorList>
            <person name="Klenk H.-P."/>
        </authorList>
    </citation>
    <scope>NUCLEOTIDE SEQUENCE [LARGE SCALE GENOMIC DNA]</scope>
    <source>
        <strain evidence="2 3">DSM 45671</strain>
    </source>
</reference>
<comment type="caution">
    <text evidence="2">The sequence shown here is derived from an EMBL/GenBank/DDBJ whole genome shotgun (WGS) entry which is preliminary data.</text>
</comment>
<feature type="transmembrane region" description="Helical" evidence="1">
    <location>
        <begin position="225"/>
        <end position="243"/>
    </location>
</feature>
<feature type="transmembrane region" description="Helical" evidence="1">
    <location>
        <begin position="53"/>
        <end position="74"/>
    </location>
</feature>
<keyword evidence="1" id="KW-0472">Membrane</keyword>
<keyword evidence="1" id="KW-1133">Transmembrane helix</keyword>
<dbReference type="Proteomes" id="UP000321261">
    <property type="component" value="Unassembled WGS sequence"/>
</dbReference>
<dbReference type="InterPro" id="IPR038330">
    <property type="entry name" value="TspO/MBR-related_sf"/>
</dbReference>
<feature type="transmembrane region" description="Helical" evidence="1">
    <location>
        <begin position="17"/>
        <end position="41"/>
    </location>
</feature>
<evidence type="ECO:0000256" key="1">
    <source>
        <dbReference type="SAM" id="Phobius"/>
    </source>
</evidence>
<feature type="transmembrane region" description="Helical" evidence="1">
    <location>
        <begin position="197"/>
        <end position="219"/>
    </location>
</feature>
<keyword evidence="1" id="KW-0812">Transmembrane</keyword>
<gene>
    <name evidence="2" type="ORF">FHX44_111723</name>
</gene>
<feature type="transmembrane region" description="Helical" evidence="1">
    <location>
        <begin position="168"/>
        <end position="190"/>
    </location>
</feature>
<evidence type="ECO:0000313" key="2">
    <source>
        <dbReference type="EMBL" id="TWF75838.1"/>
    </source>
</evidence>
<accession>A0A561SLU7</accession>
<keyword evidence="3" id="KW-1185">Reference proteome</keyword>
<dbReference type="RefSeq" id="WP_170308834.1">
    <property type="nucleotide sequence ID" value="NZ_VIWU01000001.1"/>
</dbReference>
<feature type="transmembrane region" description="Helical" evidence="1">
    <location>
        <begin position="86"/>
        <end position="105"/>
    </location>
</feature>